<comment type="caution">
    <text evidence="1">The sequence shown here is derived from an EMBL/GenBank/DDBJ whole genome shotgun (WGS) entry which is preliminary data.</text>
</comment>
<dbReference type="Gene3D" id="3.40.50.450">
    <property type="match status" value="1"/>
</dbReference>
<proteinExistence type="predicted"/>
<organism evidence="1 2">
    <name type="scientific">Roseococcus pinisoli</name>
    <dbReference type="NCBI Taxonomy" id="2835040"/>
    <lineage>
        <taxon>Bacteria</taxon>
        <taxon>Pseudomonadati</taxon>
        <taxon>Pseudomonadota</taxon>
        <taxon>Alphaproteobacteria</taxon>
        <taxon>Acetobacterales</taxon>
        <taxon>Roseomonadaceae</taxon>
        <taxon>Roseococcus</taxon>
    </lineage>
</organism>
<reference evidence="1 2" key="1">
    <citation type="submission" date="2021-05" db="EMBL/GenBank/DDBJ databases">
        <title>Roseococcus sp. XZZS9, whole genome shotgun sequencing project.</title>
        <authorList>
            <person name="Zhao G."/>
            <person name="Shen L."/>
        </authorList>
    </citation>
    <scope>NUCLEOTIDE SEQUENCE [LARGE SCALE GENOMIC DNA]</scope>
    <source>
        <strain evidence="1 2">XZZS9</strain>
    </source>
</reference>
<protein>
    <submittedName>
        <fullName evidence="1">Nucleoside 2-deoxyribosyltransferase</fullName>
    </submittedName>
</protein>
<sequence>MRIYLAGPEVFLPDAAALGAAKKAICARHGLEGVFPLDTQELPAADLPDWARIHAACEAHMRSCDALLANLTPFRSGGADPGTTLELGYMRALGRPLFGYTHATGDYRTRITSRRDGAAWRDEAGMEVEDFGLSDNLMIEGSIAASGGLFFRPAAPLGWNDTSLFEACVVAAARRLLG</sequence>
<accession>A0ABS5QJL7</accession>
<evidence type="ECO:0000313" key="2">
    <source>
        <dbReference type="Proteomes" id="UP000766336"/>
    </source>
</evidence>
<dbReference type="PANTHER" id="PTHR15364">
    <property type="entry name" value="2'-DEOXYNUCLEOSIDE 5'-PHOSPHATE N-HYDROLASE 1"/>
    <property type="match status" value="1"/>
</dbReference>
<dbReference type="InterPro" id="IPR051239">
    <property type="entry name" value="2'-dNMP_N-hydrolase"/>
</dbReference>
<dbReference type="Pfam" id="PF05014">
    <property type="entry name" value="Nuc_deoxyrib_tr"/>
    <property type="match status" value="1"/>
</dbReference>
<dbReference type="SUPFAM" id="SSF52309">
    <property type="entry name" value="N-(deoxy)ribosyltransferase-like"/>
    <property type="match status" value="1"/>
</dbReference>
<evidence type="ECO:0000313" key="1">
    <source>
        <dbReference type="EMBL" id="MBS7812733.1"/>
    </source>
</evidence>
<dbReference type="RefSeq" id="WP_213671420.1">
    <property type="nucleotide sequence ID" value="NZ_JAHCDA010000003.1"/>
</dbReference>
<gene>
    <name evidence="1" type="ORF">KHU32_17410</name>
</gene>
<dbReference type="InterPro" id="IPR007710">
    <property type="entry name" value="Nucleoside_deoxyribTrfase"/>
</dbReference>
<dbReference type="Proteomes" id="UP000766336">
    <property type="component" value="Unassembled WGS sequence"/>
</dbReference>
<name>A0ABS5QJL7_9PROT</name>
<keyword evidence="2" id="KW-1185">Reference proteome</keyword>
<dbReference type="EMBL" id="JAHCDA010000003">
    <property type="protein sequence ID" value="MBS7812733.1"/>
    <property type="molecule type" value="Genomic_DNA"/>
</dbReference>
<dbReference type="PANTHER" id="PTHR15364:SF0">
    <property type="entry name" value="2'-DEOXYNUCLEOSIDE 5'-PHOSPHATE N-HYDROLASE 1"/>
    <property type="match status" value="1"/>
</dbReference>